<dbReference type="Pfam" id="PF00702">
    <property type="entry name" value="Hydrolase"/>
    <property type="match status" value="1"/>
</dbReference>
<evidence type="ECO:0000256" key="5">
    <source>
        <dbReference type="PIRSR" id="PIRSR610972-4"/>
    </source>
</evidence>
<proteinExistence type="inferred from homology"/>
<feature type="binding site" evidence="3">
    <location>
        <begin position="9"/>
        <end position="11"/>
    </location>
    <ligand>
        <name>substrate</name>
    </ligand>
</feature>
<dbReference type="GO" id="GO:0005975">
    <property type="term" value="P:carbohydrate metabolic process"/>
    <property type="evidence" value="ECO:0007669"/>
    <property type="project" value="InterPro"/>
</dbReference>
<reference evidence="6 7" key="1">
    <citation type="submission" date="2018-10" db="EMBL/GenBank/DDBJ databases">
        <authorList>
            <person name="Chen X."/>
        </authorList>
    </citation>
    <scope>NUCLEOTIDE SEQUENCE [LARGE SCALE GENOMIC DNA]</scope>
    <source>
        <strain evidence="6 7">YIM 102668</strain>
    </source>
</reference>
<dbReference type="CDD" id="cd02598">
    <property type="entry name" value="HAD_BPGM"/>
    <property type="match status" value="1"/>
</dbReference>
<keyword evidence="4" id="KW-0460">Magnesium</keyword>
<feature type="binding site" evidence="3">
    <location>
        <position position="145"/>
    </location>
    <ligand>
        <name>substrate</name>
    </ligand>
</feature>
<organism evidence="6 7">
    <name type="scientific">Faecalibacter macacae</name>
    <dbReference type="NCBI Taxonomy" id="1859289"/>
    <lineage>
        <taxon>Bacteria</taxon>
        <taxon>Pseudomonadati</taxon>
        <taxon>Bacteroidota</taxon>
        <taxon>Flavobacteriia</taxon>
        <taxon>Flavobacteriales</taxon>
        <taxon>Weeksellaceae</taxon>
        <taxon>Faecalibacter</taxon>
    </lineage>
</organism>
<feature type="binding site" evidence="3">
    <location>
        <position position="25"/>
    </location>
    <ligand>
        <name>substrate</name>
    </ligand>
</feature>
<feature type="site" description="Important for catalytic activity and assists the phosphoryl transfer reaction to Asp8 by balancing charge and orienting the reacting groups" evidence="5">
    <location>
        <position position="145"/>
    </location>
</feature>
<dbReference type="RefSeq" id="WP_121933225.1">
    <property type="nucleotide sequence ID" value="NZ_RDOJ01000001.1"/>
</dbReference>
<accession>A0A3L9MII2</accession>
<evidence type="ECO:0000256" key="2">
    <source>
        <dbReference type="PIRSR" id="PIRSR610972-1"/>
    </source>
</evidence>
<protein>
    <submittedName>
        <fullName evidence="6">Beta-phosphoglucomutase</fullName>
        <ecNumber evidence="6">5.4.2.6</ecNumber>
    </submittedName>
</protein>
<dbReference type="PANTHER" id="PTHR18901:SF38">
    <property type="entry name" value="PSEUDOURIDINE-5'-PHOSPHATASE"/>
    <property type="match status" value="1"/>
</dbReference>
<feature type="site" description="Important for catalytic activity and assists the phosphoryl transfer reaction to Asp8 by balancing charge and orienting the reacting groups" evidence="5">
    <location>
        <position position="114"/>
    </location>
</feature>
<dbReference type="Gene3D" id="1.10.150.240">
    <property type="entry name" value="Putative phosphatase, domain 2"/>
    <property type="match status" value="1"/>
</dbReference>
<gene>
    <name evidence="6" type="primary">pgmB</name>
    <name evidence="6" type="ORF">EAH69_00370</name>
</gene>
<dbReference type="InterPro" id="IPR023214">
    <property type="entry name" value="HAD_sf"/>
</dbReference>
<feature type="binding site" evidence="4">
    <location>
        <position position="11"/>
    </location>
    <ligand>
        <name>Mg(2+)</name>
        <dbReference type="ChEBI" id="CHEBI:18420"/>
    </ligand>
</feature>
<name>A0A3L9MII2_9FLAO</name>
<feature type="binding site" evidence="4">
    <location>
        <position position="9"/>
    </location>
    <ligand>
        <name>Mg(2+)</name>
        <dbReference type="ChEBI" id="CHEBI:18420"/>
    </ligand>
</feature>
<evidence type="ECO:0000256" key="4">
    <source>
        <dbReference type="PIRSR" id="PIRSR610972-3"/>
    </source>
</evidence>
<feature type="binding site" evidence="3">
    <location>
        <position position="76"/>
    </location>
    <ligand>
        <name>substrate</name>
    </ligand>
</feature>
<keyword evidence="4" id="KW-0479">Metal-binding</keyword>
<feature type="active site" description="Nucleophile" evidence="2">
    <location>
        <position position="9"/>
    </location>
</feature>
<dbReference type="NCBIfam" id="TIGR02009">
    <property type="entry name" value="PGMB-YQAB-SF"/>
    <property type="match status" value="1"/>
</dbReference>
<dbReference type="EC" id="5.4.2.6" evidence="6"/>
<evidence type="ECO:0000313" key="7">
    <source>
        <dbReference type="Proteomes" id="UP000275348"/>
    </source>
</evidence>
<feature type="binding site" evidence="4">
    <location>
        <position position="169"/>
    </location>
    <ligand>
        <name>Mg(2+)</name>
        <dbReference type="ChEBI" id="CHEBI:18420"/>
    </ligand>
</feature>
<evidence type="ECO:0000313" key="6">
    <source>
        <dbReference type="EMBL" id="RLZ12647.1"/>
    </source>
</evidence>
<dbReference type="Proteomes" id="UP000275348">
    <property type="component" value="Unassembled WGS sequence"/>
</dbReference>
<dbReference type="SUPFAM" id="SSF56784">
    <property type="entry name" value="HAD-like"/>
    <property type="match status" value="1"/>
</dbReference>
<keyword evidence="7" id="KW-1185">Reference proteome</keyword>
<dbReference type="InterPro" id="IPR006439">
    <property type="entry name" value="HAD-SF_hydro_IA"/>
</dbReference>
<feature type="binding site" evidence="4">
    <location>
        <position position="170"/>
    </location>
    <ligand>
        <name>Mg(2+)</name>
        <dbReference type="ChEBI" id="CHEBI:18420"/>
    </ligand>
</feature>
<evidence type="ECO:0000256" key="1">
    <source>
        <dbReference type="ARBA" id="ARBA00006171"/>
    </source>
</evidence>
<dbReference type="SFLD" id="SFLDS00003">
    <property type="entry name" value="Haloacid_Dehalogenase"/>
    <property type="match status" value="1"/>
</dbReference>
<keyword evidence="6" id="KW-0413">Isomerase</keyword>
<dbReference type="PANTHER" id="PTHR18901">
    <property type="entry name" value="2-DEOXYGLUCOSE-6-PHOSPHATE PHOSPHATASE 2"/>
    <property type="match status" value="1"/>
</dbReference>
<comment type="caution">
    <text evidence="6">The sequence shown here is derived from an EMBL/GenBank/DDBJ whole genome shotgun (WGS) entry which is preliminary data.</text>
</comment>
<comment type="similarity">
    <text evidence="1">Belongs to the HAD-like hydrolase superfamily. CbbY/CbbZ/Gph/YieH family.</text>
</comment>
<dbReference type="SFLD" id="SFLDG01129">
    <property type="entry name" value="C1.5:_HAD__Beta-PGM__Phosphata"/>
    <property type="match status" value="1"/>
</dbReference>
<dbReference type="InterPro" id="IPR023198">
    <property type="entry name" value="PGP-like_dom2"/>
</dbReference>
<dbReference type="NCBIfam" id="TIGR01509">
    <property type="entry name" value="HAD-SF-IA-v3"/>
    <property type="match status" value="1"/>
</dbReference>
<feature type="active site" description="Proton donor/acceptor" evidence="2">
    <location>
        <position position="11"/>
    </location>
</feature>
<sequence length="218" mass="24253">MKTKAFIFDLDGVIVDTAKYHFLAWQKLAVSLGITFTHEDNEQLKGVSRVRSLELILGLGNVEATEAQKEEWLVQKNEDYLGYINKMDDSEILPDVMKVLNFLKENNQPIILGSASKNARPILEKVNILHYFDDIVDGNDVSNAKPDPEVFLVGAKKANQTNENSIVFEDSVAGVQAANVAGMISVGIGEASVLNEAKYNFNDFTEISEEFLLELINQ</sequence>
<dbReference type="GO" id="GO:0000287">
    <property type="term" value="F:magnesium ion binding"/>
    <property type="evidence" value="ECO:0007669"/>
    <property type="project" value="InterPro"/>
</dbReference>
<feature type="binding site" evidence="3">
    <location>
        <position position="52"/>
    </location>
    <ligand>
        <name>substrate</name>
    </ligand>
</feature>
<dbReference type="SFLD" id="SFLDG01135">
    <property type="entry name" value="C1.5.6:_HAD__Beta-PGM__Phospha"/>
    <property type="match status" value="1"/>
</dbReference>
<dbReference type="GO" id="GO:0008801">
    <property type="term" value="F:beta-phosphoglucomutase activity"/>
    <property type="evidence" value="ECO:0007669"/>
    <property type="project" value="UniProtKB-EC"/>
</dbReference>
<dbReference type="InterPro" id="IPR010972">
    <property type="entry name" value="Beta-PGM"/>
</dbReference>
<dbReference type="Gene3D" id="3.40.50.1000">
    <property type="entry name" value="HAD superfamily/HAD-like"/>
    <property type="match status" value="1"/>
</dbReference>
<dbReference type="InterPro" id="IPR036412">
    <property type="entry name" value="HAD-like_sf"/>
</dbReference>
<dbReference type="InterPro" id="IPR010976">
    <property type="entry name" value="B-phosphoglucomutase_hydrolase"/>
</dbReference>
<dbReference type="AlphaFoldDB" id="A0A3L9MII2"/>
<evidence type="ECO:0000256" key="3">
    <source>
        <dbReference type="PIRSR" id="PIRSR610972-2"/>
    </source>
</evidence>
<comment type="cofactor">
    <cofactor evidence="4">
        <name>Mg(2+)</name>
        <dbReference type="ChEBI" id="CHEBI:18420"/>
    </cofactor>
    <text evidence="4">Binds 2 magnesium ions per subunit.</text>
</comment>
<feature type="binding site" evidence="3">
    <location>
        <begin position="44"/>
        <end position="49"/>
    </location>
    <ligand>
        <name>substrate</name>
    </ligand>
</feature>
<dbReference type="EMBL" id="RDOJ01000001">
    <property type="protein sequence ID" value="RLZ12647.1"/>
    <property type="molecule type" value="Genomic_DNA"/>
</dbReference>
<feature type="binding site" evidence="3">
    <location>
        <begin position="114"/>
        <end position="118"/>
    </location>
    <ligand>
        <name>substrate</name>
    </ligand>
</feature>
<dbReference type="OrthoDB" id="9797743at2"/>
<dbReference type="NCBIfam" id="TIGR01990">
    <property type="entry name" value="bPGM"/>
    <property type="match status" value="1"/>
</dbReference>